<evidence type="ECO:0000313" key="2">
    <source>
        <dbReference type="Proteomes" id="UP000786183"/>
    </source>
</evidence>
<sequence>MIDLKECLILGVVGNYAKHLEQAKEEEFFKSLKVDKNKPKGIFVIYSKDCNSFLNRFCVDNTYLTYKDNLQAEAELALLCEAEYKNNLLSSLKVTHFCAFNDASLRIDENFISKKKNFSTSSKACGNFIEFTNFDDLAKYNISSFVYKDNNEYEYGSKESVKDYLCYADELLEWICKNVNEQKNEASLEELLPYFKNQPKHILISIGATPYSEYALNNSLKVGDKIKIIVSNNINKSELIQEIKL</sequence>
<dbReference type="RefSeq" id="WP_172230263.1">
    <property type="nucleotide sequence ID" value="NZ_CP035946.1"/>
</dbReference>
<dbReference type="Pfam" id="PF18985">
    <property type="entry name" value="DUF5718"/>
    <property type="match status" value="1"/>
</dbReference>
<reference evidence="1 2" key="1">
    <citation type="submission" date="2020-07" db="EMBL/GenBank/DDBJ databases">
        <title>Transfer of Campylobacter canadensis to the novel genus Avispirillum gen. nov., that also includes two novel species recovered from migratory waterfowl: Avispirillum anseris sp. nov. and Avispirillum brantae sp. nov.</title>
        <authorList>
            <person name="Miller W.G."/>
            <person name="Chapman M.H."/>
            <person name="Yee E."/>
            <person name="Inglis G.D."/>
        </authorList>
    </citation>
    <scope>NUCLEOTIDE SEQUENCE [LARGE SCALE GENOMIC DNA]</scope>
    <source>
        <strain evidence="1 2">L283</strain>
    </source>
</reference>
<proteinExistence type="predicted"/>
<dbReference type="EMBL" id="JACGBB010000002">
    <property type="protein sequence ID" value="MBZ7986803.1"/>
    <property type="molecule type" value="Genomic_DNA"/>
</dbReference>
<comment type="caution">
    <text evidence="1">The sequence shown here is derived from an EMBL/GenBank/DDBJ whole genome shotgun (WGS) entry which is preliminary data.</text>
</comment>
<dbReference type="InterPro" id="IPR043776">
    <property type="entry name" value="DUF5718"/>
</dbReference>
<keyword evidence="2" id="KW-1185">Reference proteome</keyword>
<accession>A0ABS7WQL2</accession>
<dbReference type="Proteomes" id="UP000786183">
    <property type="component" value="Unassembled WGS sequence"/>
</dbReference>
<gene>
    <name evidence="1" type="ORF">AVCANL283_01555</name>
</gene>
<organism evidence="1 2">
    <name type="scientific">Campylobacter canadensis</name>
    <dbReference type="NCBI Taxonomy" id="449520"/>
    <lineage>
        <taxon>Bacteria</taxon>
        <taxon>Pseudomonadati</taxon>
        <taxon>Campylobacterota</taxon>
        <taxon>Epsilonproteobacteria</taxon>
        <taxon>Campylobacterales</taxon>
        <taxon>Campylobacteraceae</taxon>
        <taxon>Campylobacter</taxon>
    </lineage>
</organism>
<evidence type="ECO:0000313" key="1">
    <source>
        <dbReference type="EMBL" id="MBZ7986803.1"/>
    </source>
</evidence>
<protein>
    <submittedName>
        <fullName evidence="1">Uncharacterized protein</fullName>
    </submittedName>
</protein>
<name>A0ABS7WQL2_9BACT</name>